<organism evidence="2 3">
    <name type="scientific">Prorocentrum cordatum</name>
    <dbReference type="NCBI Taxonomy" id="2364126"/>
    <lineage>
        <taxon>Eukaryota</taxon>
        <taxon>Sar</taxon>
        <taxon>Alveolata</taxon>
        <taxon>Dinophyceae</taxon>
        <taxon>Prorocentrales</taxon>
        <taxon>Prorocentraceae</taxon>
        <taxon>Prorocentrum</taxon>
    </lineage>
</organism>
<sequence>APPARLQRRGGPPRAPSAPAEPEGGGGGGEKEGGGAAQRRLQRGVELLGRAREPAVDARHRAAEEALLAGWPRDRGEPRGARGAAGRAPRGQEGWQEQEHPSVLARELPVTQRLPVGRRLRSAPVAR</sequence>
<dbReference type="Proteomes" id="UP001189429">
    <property type="component" value="Unassembled WGS sequence"/>
</dbReference>
<feature type="non-terminal residue" evidence="2">
    <location>
        <position position="127"/>
    </location>
</feature>
<dbReference type="EMBL" id="CAUYUJ010003738">
    <property type="protein sequence ID" value="CAK0806554.1"/>
    <property type="molecule type" value="Genomic_DNA"/>
</dbReference>
<feature type="compositionally biased region" description="Low complexity" evidence="1">
    <location>
        <begin position="81"/>
        <end position="94"/>
    </location>
</feature>
<name>A0ABN9QKF9_9DINO</name>
<protein>
    <submittedName>
        <fullName evidence="2">Uncharacterized protein</fullName>
    </submittedName>
</protein>
<feature type="compositionally biased region" description="Basic and acidic residues" evidence="1">
    <location>
        <begin position="49"/>
        <end position="64"/>
    </location>
</feature>
<gene>
    <name evidence="2" type="ORF">PCOR1329_LOCUS12739</name>
</gene>
<evidence type="ECO:0000313" key="3">
    <source>
        <dbReference type="Proteomes" id="UP001189429"/>
    </source>
</evidence>
<feature type="compositionally biased region" description="Low complexity" evidence="1">
    <location>
        <begin position="9"/>
        <end position="22"/>
    </location>
</feature>
<reference evidence="2" key="1">
    <citation type="submission" date="2023-10" db="EMBL/GenBank/DDBJ databases">
        <authorList>
            <person name="Chen Y."/>
            <person name="Shah S."/>
            <person name="Dougan E. K."/>
            <person name="Thang M."/>
            <person name="Chan C."/>
        </authorList>
    </citation>
    <scope>NUCLEOTIDE SEQUENCE [LARGE SCALE GENOMIC DNA]</scope>
</reference>
<proteinExistence type="predicted"/>
<evidence type="ECO:0000313" key="2">
    <source>
        <dbReference type="EMBL" id="CAK0806554.1"/>
    </source>
</evidence>
<evidence type="ECO:0000256" key="1">
    <source>
        <dbReference type="SAM" id="MobiDB-lite"/>
    </source>
</evidence>
<keyword evidence="3" id="KW-1185">Reference proteome</keyword>
<feature type="non-terminal residue" evidence="2">
    <location>
        <position position="1"/>
    </location>
</feature>
<accession>A0ABN9QKF9</accession>
<feature type="region of interest" description="Disordered" evidence="1">
    <location>
        <begin position="1"/>
        <end position="101"/>
    </location>
</feature>
<comment type="caution">
    <text evidence="2">The sequence shown here is derived from an EMBL/GenBank/DDBJ whole genome shotgun (WGS) entry which is preliminary data.</text>
</comment>